<dbReference type="EMBL" id="JAUOQO010000006">
    <property type="protein sequence ID" value="MDO6574027.1"/>
    <property type="molecule type" value="Genomic_DNA"/>
</dbReference>
<keyword evidence="1" id="KW-0805">Transcription regulation</keyword>
<evidence type="ECO:0000313" key="6">
    <source>
        <dbReference type="Proteomes" id="UP001170310"/>
    </source>
</evidence>
<dbReference type="InterPro" id="IPR036388">
    <property type="entry name" value="WH-like_DNA-bd_sf"/>
</dbReference>
<dbReference type="AlphaFoldDB" id="A0AAW7YQK9"/>
<sequence length="145" mass="17337">MKGNELQQFNQFHLTFIEISKIINEVIDEENIDISREQLGIFKLLLEHKQLSVNQIAEKQGVYKTAISKRIKKLETKHFVERIKSGDKREKVIQLTEEGLQFYNNRQNKLYEGFKRKLNLNNKELNDLFDYTNHINDILKKDEEQ</sequence>
<dbReference type="GeneID" id="72470678"/>
<keyword evidence="2" id="KW-0238">DNA-binding</keyword>
<dbReference type="Pfam" id="PF01047">
    <property type="entry name" value="MarR"/>
    <property type="match status" value="1"/>
</dbReference>
<dbReference type="InterPro" id="IPR011991">
    <property type="entry name" value="ArsR-like_HTH"/>
</dbReference>
<accession>A0AAW7YQK9</accession>
<dbReference type="GO" id="GO:0003677">
    <property type="term" value="F:DNA binding"/>
    <property type="evidence" value="ECO:0007669"/>
    <property type="project" value="UniProtKB-KW"/>
</dbReference>
<dbReference type="CDD" id="cd00090">
    <property type="entry name" value="HTH_ARSR"/>
    <property type="match status" value="1"/>
</dbReference>
<keyword evidence="6" id="KW-1185">Reference proteome</keyword>
<name>A0AAW7YQK9_9STAP</name>
<evidence type="ECO:0000313" key="5">
    <source>
        <dbReference type="EMBL" id="MDO6574027.1"/>
    </source>
</evidence>
<evidence type="ECO:0000259" key="4">
    <source>
        <dbReference type="PROSITE" id="PS50995"/>
    </source>
</evidence>
<organism evidence="5 6">
    <name type="scientific">Staphylococcus pasteuri_A</name>
    <dbReference type="NCBI Taxonomy" id="3062664"/>
    <lineage>
        <taxon>Bacteria</taxon>
        <taxon>Bacillati</taxon>
        <taxon>Bacillota</taxon>
        <taxon>Bacilli</taxon>
        <taxon>Bacillales</taxon>
        <taxon>Staphylococcaceae</taxon>
        <taxon>Staphylococcus</taxon>
    </lineage>
</organism>
<dbReference type="PROSITE" id="PS50995">
    <property type="entry name" value="HTH_MARR_2"/>
    <property type="match status" value="1"/>
</dbReference>
<proteinExistence type="predicted"/>
<dbReference type="PANTHER" id="PTHR42756">
    <property type="entry name" value="TRANSCRIPTIONAL REGULATOR, MARR"/>
    <property type="match status" value="1"/>
</dbReference>
<reference evidence="5" key="1">
    <citation type="submission" date="2023-07" db="EMBL/GenBank/DDBJ databases">
        <title>Genome content predicts the carbon catabolic preferences of heterotrophic bacteria.</title>
        <authorList>
            <person name="Gralka M."/>
        </authorList>
    </citation>
    <scope>NUCLEOTIDE SEQUENCE</scope>
    <source>
        <strain evidence="5">E2R20</strain>
    </source>
</reference>
<protein>
    <submittedName>
        <fullName evidence="5">MarR family transcriptional regulator</fullName>
    </submittedName>
</protein>
<comment type="caution">
    <text evidence="5">The sequence shown here is derived from an EMBL/GenBank/DDBJ whole genome shotgun (WGS) entry which is preliminary data.</text>
</comment>
<dbReference type="Gene3D" id="1.10.10.10">
    <property type="entry name" value="Winged helix-like DNA-binding domain superfamily/Winged helix DNA-binding domain"/>
    <property type="match status" value="1"/>
</dbReference>
<dbReference type="Proteomes" id="UP001170310">
    <property type="component" value="Unassembled WGS sequence"/>
</dbReference>
<dbReference type="GO" id="GO:0003700">
    <property type="term" value="F:DNA-binding transcription factor activity"/>
    <property type="evidence" value="ECO:0007669"/>
    <property type="project" value="InterPro"/>
</dbReference>
<dbReference type="RefSeq" id="WP_029055488.1">
    <property type="nucleotide sequence ID" value="NZ_JAUOQO010000006.1"/>
</dbReference>
<evidence type="ECO:0000256" key="3">
    <source>
        <dbReference type="ARBA" id="ARBA00023163"/>
    </source>
</evidence>
<gene>
    <name evidence="5" type="ORF">Q4528_07635</name>
</gene>
<dbReference type="InterPro" id="IPR000835">
    <property type="entry name" value="HTH_MarR-typ"/>
</dbReference>
<dbReference type="InterPro" id="IPR036390">
    <property type="entry name" value="WH_DNA-bd_sf"/>
</dbReference>
<dbReference type="PANTHER" id="PTHR42756:SF1">
    <property type="entry name" value="TRANSCRIPTIONAL REPRESSOR OF EMRAB OPERON"/>
    <property type="match status" value="1"/>
</dbReference>
<evidence type="ECO:0000256" key="2">
    <source>
        <dbReference type="ARBA" id="ARBA00023125"/>
    </source>
</evidence>
<evidence type="ECO:0000256" key="1">
    <source>
        <dbReference type="ARBA" id="ARBA00023015"/>
    </source>
</evidence>
<dbReference type="SMART" id="SM00347">
    <property type="entry name" value="HTH_MARR"/>
    <property type="match status" value="1"/>
</dbReference>
<keyword evidence="3" id="KW-0804">Transcription</keyword>
<feature type="domain" description="HTH marR-type" evidence="4">
    <location>
        <begin position="1"/>
        <end position="137"/>
    </location>
</feature>
<dbReference type="SUPFAM" id="SSF46785">
    <property type="entry name" value="Winged helix' DNA-binding domain"/>
    <property type="match status" value="1"/>
</dbReference>